<accession>A0A4U6UWX0</accession>
<keyword evidence="2" id="KW-1185">Reference proteome</keyword>
<name>A0A4U6UWX0_SETVI</name>
<sequence>MRRGPSTCAAAALACDDGLDAARMTLDLSALAPPTSPMVSLSARRAAASGPFSIFLAEGWILFASLGMRSLSVLLRWSAMLDFCSGRRRRRSSFPLPFPLPSSMCRRPMFVQRS</sequence>
<dbReference type="PROSITE" id="PS51257">
    <property type="entry name" value="PROKAR_LIPOPROTEIN"/>
    <property type="match status" value="1"/>
</dbReference>
<reference evidence="1" key="1">
    <citation type="submission" date="2019-03" db="EMBL/GenBank/DDBJ databases">
        <title>WGS assembly of Setaria viridis.</title>
        <authorList>
            <person name="Huang P."/>
            <person name="Jenkins J."/>
            <person name="Grimwood J."/>
            <person name="Barry K."/>
            <person name="Healey A."/>
            <person name="Mamidi S."/>
            <person name="Sreedasyam A."/>
            <person name="Shu S."/>
            <person name="Feldman M."/>
            <person name="Wu J."/>
            <person name="Yu Y."/>
            <person name="Chen C."/>
            <person name="Johnson J."/>
            <person name="Rokhsar D."/>
            <person name="Baxter I."/>
            <person name="Schmutz J."/>
            <person name="Brutnell T."/>
            <person name="Kellogg E."/>
        </authorList>
    </citation>
    <scope>NUCLEOTIDE SEQUENCE [LARGE SCALE GENOMIC DNA]</scope>
</reference>
<organism evidence="1 2">
    <name type="scientific">Setaria viridis</name>
    <name type="common">Green bristlegrass</name>
    <name type="synonym">Setaria italica subsp. viridis</name>
    <dbReference type="NCBI Taxonomy" id="4556"/>
    <lineage>
        <taxon>Eukaryota</taxon>
        <taxon>Viridiplantae</taxon>
        <taxon>Streptophyta</taxon>
        <taxon>Embryophyta</taxon>
        <taxon>Tracheophyta</taxon>
        <taxon>Spermatophyta</taxon>
        <taxon>Magnoliopsida</taxon>
        <taxon>Liliopsida</taxon>
        <taxon>Poales</taxon>
        <taxon>Poaceae</taxon>
        <taxon>PACMAD clade</taxon>
        <taxon>Panicoideae</taxon>
        <taxon>Panicodae</taxon>
        <taxon>Paniceae</taxon>
        <taxon>Cenchrinae</taxon>
        <taxon>Setaria</taxon>
    </lineage>
</organism>
<gene>
    <name evidence="1" type="ORF">SEVIR_4G184601v2</name>
</gene>
<dbReference type="Proteomes" id="UP000298652">
    <property type="component" value="Chromosome 4"/>
</dbReference>
<evidence type="ECO:0000313" key="2">
    <source>
        <dbReference type="Proteomes" id="UP000298652"/>
    </source>
</evidence>
<dbReference type="Gramene" id="TKW21108">
    <property type="protein sequence ID" value="TKW21108"/>
    <property type="gene ID" value="SEVIR_4G184601v2"/>
</dbReference>
<protein>
    <submittedName>
        <fullName evidence="1">Uncharacterized protein</fullName>
    </submittedName>
</protein>
<dbReference type="EMBL" id="CM016555">
    <property type="protein sequence ID" value="TKW21108.1"/>
    <property type="molecule type" value="Genomic_DNA"/>
</dbReference>
<proteinExistence type="predicted"/>
<dbReference type="AlphaFoldDB" id="A0A4U6UWX0"/>
<evidence type="ECO:0000313" key="1">
    <source>
        <dbReference type="EMBL" id="TKW21108.1"/>
    </source>
</evidence>